<dbReference type="AlphaFoldDB" id="A0A0D3JFL5"/>
<reference evidence="4" key="1">
    <citation type="journal article" date="2013" name="Nature">
        <title>Pan genome of the phytoplankton Emiliania underpins its global distribution.</title>
        <authorList>
            <person name="Read B.A."/>
            <person name="Kegel J."/>
            <person name="Klute M.J."/>
            <person name="Kuo A."/>
            <person name="Lefebvre S.C."/>
            <person name="Maumus F."/>
            <person name="Mayer C."/>
            <person name="Miller J."/>
            <person name="Monier A."/>
            <person name="Salamov A."/>
            <person name="Young J."/>
            <person name="Aguilar M."/>
            <person name="Claverie J.M."/>
            <person name="Frickenhaus S."/>
            <person name="Gonzalez K."/>
            <person name="Herman E.K."/>
            <person name="Lin Y.C."/>
            <person name="Napier J."/>
            <person name="Ogata H."/>
            <person name="Sarno A.F."/>
            <person name="Shmutz J."/>
            <person name="Schroeder D."/>
            <person name="de Vargas C."/>
            <person name="Verret F."/>
            <person name="von Dassow P."/>
            <person name="Valentin K."/>
            <person name="Van de Peer Y."/>
            <person name="Wheeler G."/>
            <person name="Dacks J.B."/>
            <person name="Delwiche C.F."/>
            <person name="Dyhrman S.T."/>
            <person name="Glockner G."/>
            <person name="John U."/>
            <person name="Richards T."/>
            <person name="Worden A.Z."/>
            <person name="Zhang X."/>
            <person name="Grigoriev I.V."/>
            <person name="Allen A.E."/>
            <person name="Bidle K."/>
            <person name="Borodovsky M."/>
            <person name="Bowler C."/>
            <person name="Brownlee C."/>
            <person name="Cock J.M."/>
            <person name="Elias M."/>
            <person name="Gladyshev V.N."/>
            <person name="Groth M."/>
            <person name="Guda C."/>
            <person name="Hadaegh A."/>
            <person name="Iglesias-Rodriguez M.D."/>
            <person name="Jenkins J."/>
            <person name="Jones B.M."/>
            <person name="Lawson T."/>
            <person name="Leese F."/>
            <person name="Lindquist E."/>
            <person name="Lobanov A."/>
            <person name="Lomsadze A."/>
            <person name="Malik S.B."/>
            <person name="Marsh M.E."/>
            <person name="Mackinder L."/>
            <person name="Mock T."/>
            <person name="Mueller-Roeber B."/>
            <person name="Pagarete A."/>
            <person name="Parker M."/>
            <person name="Probert I."/>
            <person name="Quesneville H."/>
            <person name="Raines C."/>
            <person name="Rensing S.A."/>
            <person name="Riano-Pachon D.M."/>
            <person name="Richier S."/>
            <person name="Rokitta S."/>
            <person name="Shiraiwa Y."/>
            <person name="Soanes D.M."/>
            <person name="van der Giezen M."/>
            <person name="Wahlund T.M."/>
            <person name="Williams B."/>
            <person name="Wilson W."/>
            <person name="Wolfe G."/>
            <person name="Wurch L.L."/>
        </authorList>
    </citation>
    <scope>NUCLEOTIDE SEQUENCE</scope>
</reference>
<dbReference type="PaxDb" id="2903-EOD22300"/>
<reference evidence="3" key="2">
    <citation type="submission" date="2024-10" db="UniProtKB">
        <authorList>
            <consortium name="EnsemblProtists"/>
        </authorList>
    </citation>
    <scope>IDENTIFICATION</scope>
</reference>
<accession>A0A0D3JFL5</accession>
<dbReference type="SUPFAM" id="SSF140383">
    <property type="entry name" value="BSD domain-like"/>
    <property type="match status" value="1"/>
</dbReference>
<protein>
    <recommendedName>
        <fullName evidence="2">BSD domain-containing protein</fullName>
    </recommendedName>
</protein>
<dbReference type="KEGG" id="ehx:EMIHUDRAFT_207485"/>
<dbReference type="RefSeq" id="XP_005774729.1">
    <property type="nucleotide sequence ID" value="XM_005774672.1"/>
</dbReference>
<name>A0A0D3JFL5_EMIH1</name>
<organism evidence="3 4">
    <name type="scientific">Emiliania huxleyi (strain CCMP1516)</name>
    <dbReference type="NCBI Taxonomy" id="280463"/>
    <lineage>
        <taxon>Eukaryota</taxon>
        <taxon>Haptista</taxon>
        <taxon>Haptophyta</taxon>
        <taxon>Prymnesiophyceae</taxon>
        <taxon>Isochrysidales</taxon>
        <taxon>Noelaerhabdaceae</taxon>
        <taxon>Emiliania</taxon>
    </lineage>
</organism>
<evidence type="ECO:0000313" key="3">
    <source>
        <dbReference type="EnsemblProtists" id="EOD22300"/>
    </source>
</evidence>
<evidence type="ECO:0000259" key="2">
    <source>
        <dbReference type="PROSITE" id="PS50858"/>
    </source>
</evidence>
<dbReference type="GeneID" id="17267847"/>
<sequence>MGGGSSKELAAAEVWPPGWLEIPEGPRLIARTAILTISSMTPDEFCAMSGAPYCIPADQWDFAEFHAAAAAAVQEDAKINKLTYACVPRRMDESDFWRLYFSKVLYILDSVKQHGTYPPPVAEPSAAPPPQQPSEEDRGCLVQ</sequence>
<dbReference type="InterPro" id="IPR035925">
    <property type="entry name" value="BSD_dom_sf"/>
</dbReference>
<dbReference type="EnsemblProtists" id="EOD22300">
    <property type="protein sequence ID" value="EOD22300"/>
    <property type="gene ID" value="EMIHUDRAFT_207485"/>
</dbReference>
<evidence type="ECO:0000256" key="1">
    <source>
        <dbReference type="SAM" id="MobiDB-lite"/>
    </source>
</evidence>
<feature type="region of interest" description="Disordered" evidence="1">
    <location>
        <begin position="118"/>
        <end position="143"/>
    </location>
</feature>
<dbReference type="InterPro" id="IPR005607">
    <property type="entry name" value="BSD_dom"/>
</dbReference>
<proteinExistence type="predicted"/>
<feature type="domain" description="BSD" evidence="2">
    <location>
        <begin position="73"/>
        <end position="108"/>
    </location>
</feature>
<dbReference type="Pfam" id="PF03909">
    <property type="entry name" value="BSD"/>
    <property type="match status" value="1"/>
</dbReference>
<keyword evidence="4" id="KW-1185">Reference proteome</keyword>
<dbReference type="HOGENOM" id="CLU_1809804_0_0_1"/>
<dbReference type="Gene3D" id="1.10.3970.10">
    <property type="entry name" value="BSD domain"/>
    <property type="match status" value="1"/>
</dbReference>
<feature type="compositionally biased region" description="Pro residues" evidence="1">
    <location>
        <begin position="118"/>
        <end position="132"/>
    </location>
</feature>
<dbReference type="PROSITE" id="PS50858">
    <property type="entry name" value="BSD"/>
    <property type="match status" value="1"/>
</dbReference>
<dbReference type="Proteomes" id="UP000013827">
    <property type="component" value="Unassembled WGS sequence"/>
</dbReference>
<evidence type="ECO:0000313" key="4">
    <source>
        <dbReference type="Proteomes" id="UP000013827"/>
    </source>
</evidence>